<feature type="signal peptide" evidence="1">
    <location>
        <begin position="1"/>
        <end position="20"/>
    </location>
</feature>
<organism evidence="2 3">
    <name type="scientific">Linnemannia schmuckeri</name>
    <dbReference type="NCBI Taxonomy" id="64567"/>
    <lineage>
        <taxon>Eukaryota</taxon>
        <taxon>Fungi</taxon>
        <taxon>Fungi incertae sedis</taxon>
        <taxon>Mucoromycota</taxon>
        <taxon>Mortierellomycotina</taxon>
        <taxon>Mortierellomycetes</taxon>
        <taxon>Mortierellales</taxon>
        <taxon>Mortierellaceae</taxon>
        <taxon>Linnemannia</taxon>
    </lineage>
</organism>
<gene>
    <name evidence="2" type="ORF">BG015_000010</name>
</gene>
<keyword evidence="1" id="KW-0732">Signal</keyword>
<dbReference type="EMBL" id="JAAAUQ010000001">
    <property type="protein sequence ID" value="KAF9157117.1"/>
    <property type="molecule type" value="Genomic_DNA"/>
</dbReference>
<dbReference type="AlphaFoldDB" id="A0A9P5SBB1"/>
<keyword evidence="3" id="KW-1185">Reference proteome</keyword>
<dbReference type="Proteomes" id="UP000748756">
    <property type="component" value="Unassembled WGS sequence"/>
</dbReference>
<comment type="caution">
    <text evidence="2">The sequence shown here is derived from an EMBL/GenBank/DDBJ whole genome shotgun (WGS) entry which is preliminary data.</text>
</comment>
<dbReference type="OrthoDB" id="406505at2759"/>
<evidence type="ECO:0000256" key="1">
    <source>
        <dbReference type="SAM" id="SignalP"/>
    </source>
</evidence>
<sequence length="318" mass="34528">MMKTTKAFTLFTLALLTTLATTTFRFASVDALAVPLPFYNDPIFGDYPVSFREIVKNKIDVGACGKAALSGKNQSIPVTPIDTPPHWHAISVRLDAFDAPRSDVCNQCVILRSVETDKMIIAVLAGDCSECEDNQINLTPAAYKAINEGVALNETAAVAAASEGFFKVVPCPRTAEEVGQYAKDLGVPPKTIEETLKHNPICTHYPITFRENVEHLVDIGACTHEALSENLIPFKPLFSELHWHVVNVRMDVFDVGRAALCNFQCVVLRGPETGKNITAVLAGDCSKCEENQINLTPAAFTAINEEVMMNAGVAPNGF</sequence>
<protein>
    <submittedName>
        <fullName evidence="2">Uncharacterized protein</fullName>
    </submittedName>
</protein>
<reference evidence="2" key="1">
    <citation type="journal article" date="2020" name="Fungal Divers.">
        <title>Resolving the Mortierellaceae phylogeny through synthesis of multi-gene phylogenetics and phylogenomics.</title>
        <authorList>
            <person name="Vandepol N."/>
            <person name="Liber J."/>
            <person name="Desiro A."/>
            <person name="Na H."/>
            <person name="Kennedy M."/>
            <person name="Barry K."/>
            <person name="Grigoriev I.V."/>
            <person name="Miller A.N."/>
            <person name="O'Donnell K."/>
            <person name="Stajich J.E."/>
            <person name="Bonito G."/>
        </authorList>
    </citation>
    <scope>NUCLEOTIDE SEQUENCE</scope>
    <source>
        <strain evidence="2">NRRL 6426</strain>
    </source>
</reference>
<evidence type="ECO:0000313" key="2">
    <source>
        <dbReference type="EMBL" id="KAF9157117.1"/>
    </source>
</evidence>
<dbReference type="CDD" id="cd22191">
    <property type="entry name" value="DPBB_RlpA_EXP_N-like"/>
    <property type="match status" value="1"/>
</dbReference>
<accession>A0A9P5SBB1</accession>
<evidence type="ECO:0000313" key="3">
    <source>
        <dbReference type="Proteomes" id="UP000748756"/>
    </source>
</evidence>
<feature type="chain" id="PRO_5040293055" evidence="1">
    <location>
        <begin position="21"/>
        <end position="318"/>
    </location>
</feature>
<name>A0A9P5SBB1_9FUNG</name>
<proteinExistence type="predicted"/>